<keyword evidence="1" id="KW-1133">Transmembrane helix</keyword>
<keyword evidence="3" id="KW-1185">Reference proteome</keyword>
<keyword evidence="1" id="KW-0472">Membrane</keyword>
<accession>A0A660KKX1</accession>
<keyword evidence="1" id="KW-0812">Transmembrane</keyword>
<dbReference type="OrthoDB" id="1880850at2759"/>
<evidence type="ECO:0008006" key="4">
    <source>
        <dbReference type="Google" id="ProtNLM"/>
    </source>
</evidence>
<reference evidence="2 3" key="1">
    <citation type="submission" date="2019-06" db="EMBL/GenBank/DDBJ databases">
        <title>A chromosomal-level reference genome of Carpinus fangiana (Coryloideae, Betulaceae).</title>
        <authorList>
            <person name="Yang X."/>
            <person name="Wang Z."/>
            <person name="Zhang L."/>
            <person name="Hao G."/>
            <person name="Liu J."/>
            <person name="Yang Y."/>
        </authorList>
    </citation>
    <scope>NUCLEOTIDE SEQUENCE [LARGE SCALE GENOMIC DNA]</scope>
    <source>
        <strain evidence="2">Cfa_2016G</strain>
        <tissue evidence="2">Leaf</tissue>
    </source>
</reference>
<organism evidence="2 3">
    <name type="scientific">Carpinus fangiana</name>
    <dbReference type="NCBI Taxonomy" id="176857"/>
    <lineage>
        <taxon>Eukaryota</taxon>
        <taxon>Viridiplantae</taxon>
        <taxon>Streptophyta</taxon>
        <taxon>Embryophyta</taxon>
        <taxon>Tracheophyta</taxon>
        <taxon>Spermatophyta</taxon>
        <taxon>Magnoliopsida</taxon>
        <taxon>eudicotyledons</taxon>
        <taxon>Gunneridae</taxon>
        <taxon>Pentapetalae</taxon>
        <taxon>rosids</taxon>
        <taxon>fabids</taxon>
        <taxon>Fagales</taxon>
        <taxon>Betulaceae</taxon>
        <taxon>Carpinus</taxon>
    </lineage>
</organism>
<feature type="transmembrane region" description="Helical" evidence="1">
    <location>
        <begin position="21"/>
        <end position="40"/>
    </location>
</feature>
<dbReference type="AlphaFoldDB" id="A0A660KKX1"/>
<dbReference type="Proteomes" id="UP000327013">
    <property type="component" value="Chromosome 4"/>
</dbReference>
<proteinExistence type="predicted"/>
<protein>
    <recommendedName>
        <fullName evidence="4">Amino acid transporter transmembrane domain-containing protein</fullName>
    </recommendedName>
</protein>
<feature type="transmembrane region" description="Helical" evidence="1">
    <location>
        <begin position="46"/>
        <end position="74"/>
    </location>
</feature>
<gene>
    <name evidence="2" type="ORF">FH972_009644</name>
</gene>
<evidence type="ECO:0000313" key="3">
    <source>
        <dbReference type="Proteomes" id="UP000327013"/>
    </source>
</evidence>
<evidence type="ECO:0000313" key="2">
    <source>
        <dbReference type="EMBL" id="KAE8037017.1"/>
    </source>
</evidence>
<name>A0A660KKX1_9ROSI</name>
<dbReference type="EMBL" id="CM017324">
    <property type="protein sequence ID" value="KAE8037017.1"/>
    <property type="molecule type" value="Genomic_DNA"/>
</dbReference>
<evidence type="ECO:0000256" key="1">
    <source>
        <dbReference type="SAM" id="Phobius"/>
    </source>
</evidence>
<sequence>MKTVSVEQVKFSADFQLVFRLIKGLIFLTIFSILVTLIALPPHMTLQDIIVCFIAFMPTVWGMLLTHVLFNLAFSRGP</sequence>